<feature type="transmembrane region" description="Helical" evidence="1">
    <location>
        <begin position="100"/>
        <end position="122"/>
    </location>
</feature>
<reference evidence="2 3" key="1">
    <citation type="submission" date="2024-09" db="EMBL/GenBank/DDBJ databases">
        <authorList>
            <person name="Sun Q."/>
            <person name="Mori K."/>
        </authorList>
    </citation>
    <scope>NUCLEOTIDE SEQUENCE [LARGE SCALE GENOMIC DNA]</scope>
    <source>
        <strain evidence="2 3">ATCC 51272</strain>
    </source>
</reference>
<comment type="caution">
    <text evidence="2">The sequence shown here is derived from an EMBL/GenBank/DDBJ whole genome shotgun (WGS) entry which is preliminary data.</text>
</comment>
<protein>
    <submittedName>
        <fullName evidence="2">Uncharacterized protein</fullName>
    </submittedName>
</protein>
<feature type="transmembrane region" description="Helical" evidence="1">
    <location>
        <begin position="142"/>
        <end position="163"/>
    </location>
</feature>
<gene>
    <name evidence="2" type="ORF">ACFFK8_00805</name>
</gene>
<sequence>MKKQSDNWRQWPAERLSIRLFYALVAVIVVVFALFWLVGFDRPFDNDPNFNAPLLADAVLVLMELLLLGAVGFIAWSVAHVLRVRGKADRLDNNIPTKRIGYGIIAGVAVLMAVGFLAGSSAEMTVNGLRYADTFWLKASDMFIFTSLVLMVAAVGAVAYGATKYVRRK</sequence>
<keyword evidence="1" id="KW-0472">Membrane</keyword>
<keyword evidence="1" id="KW-0812">Transmembrane</keyword>
<accession>A0ABV5ZGB3</accession>
<dbReference type="Proteomes" id="UP001589688">
    <property type="component" value="Unassembled WGS sequence"/>
</dbReference>
<dbReference type="EMBL" id="JBHLZF010000001">
    <property type="protein sequence ID" value="MFB9896401.1"/>
    <property type="molecule type" value="Genomic_DNA"/>
</dbReference>
<keyword evidence="1" id="KW-1133">Transmembrane helix</keyword>
<feature type="transmembrane region" description="Helical" evidence="1">
    <location>
        <begin position="20"/>
        <end position="38"/>
    </location>
</feature>
<evidence type="ECO:0000256" key="1">
    <source>
        <dbReference type="SAM" id="Phobius"/>
    </source>
</evidence>
<feature type="transmembrane region" description="Helical" evidence="1">
    <location>
        <begin position="58"/>
        <end position="79"/>
    </location>
</feature>
<evidence type="ECO:0000313" key="3">
    <source>
        <dbReference type="Proteomes" id="UP001589688"/>
    </source>
</evidence>
<organism evidence="2 3">
    <name type="scientific">Hallella seregens ATCC 51272</name>
    <dbReference type="NCBI Taxonomy" id="1336250"/>
    <lineage>
        <taxon>Bacteria</taxon>
        <taxon>Pseudomonadati</taxon>
        <taxon>Bacteroidota</taxon>
        <taxon>Bacteroidia</taxon>
        <taxon>Bacteroidales</taxon>
        <taxon>Prevotellaceae</taxon>
        <taxon>Hallella</taxon>
    </lineage>
</organism>
<proteinExistence type="predicted"/>
<name>A0ABV5ZGB3_9BACT</name>
<evidence type="ECO:0000313" key="2">
    <source>
        <dbReference type="EMBL" id="MFB9896401.1"/>
    </source>
</evidence>
<keyword evidence="3" id="KW-1185">Reference proteome</keyword>
<dbReference type="RefSeq" id="WP_027952418.1">
    <property type="nucleotide sequence ID" value="NZ_JADU01000018.1"/>
</dbReference>